<gene>
    <name evidence="3" type="ORF">DU508_20615</name>
</gene>
<sequence length="808" mass="92177">MPIKIKQLHISGLRGVQEQFALNLGEKSILLYGDNGTGKSSISDALEWYYTDAVSHLGSQEIDLKDALRNAYLSGEKESSIKINYSKPVINAERKLYYKKGKLVTEFSNDTTDFAEYLERSRKENLLLRYQFLRDFVDQTKSDKLKNLSDIIGFSEVTKAKEVLKKSFNFIKAEIKNQNFENQINTQKTTLIEKIGAAFSQEANLFEKINETIAPLCLGFTVGSMADIDNVLAKLKTPASSKFVNELRFLETCQASLTDLEKEVDFIDTEYTKYHVEFNKIADDVGSIMQTYLAELLKVGNDVIVKKFHKDESCPLCLQPKNLTDLQAEINVRLQEIGEAAKKKAVFDSSKTSMVAIAAERIKRLDALATDLLYKDLANSKISKAVAGLKVKIGLYQKAALEKVTSGNRLSDASSLKLHAADFLENVDIAARISKIKTAIASDNTTVLYANISAAKDAFMKIKNFEEDREKLEKQKNSLEIIFNEFVKKQKEGLQNFIDTFSGTINDYYQYMNPGELFEKIRIVTIGEDDELNGITIEYKYKGEWVSPPQKYFSESHLNCFGISFFLASVVAFNKENKFLILDDIISSFDTNHRKKFADLLFDKFSEYQIVLLTHEEQWFQYVRQIAKKKGWLINEIKWTEIKGTHLSESPDDLKEIIEYNLANGNVTLLGNPIRKYLEHILKKICLNLEVKLSFKYNEVNEKRMPDEMINELKSKINKASAELKVNLPIIDKLSSSSVFGNLLSHDNPFDPKLGDLKAFWADIIAFEKLFHCQNKECKKPDVSLRNYDTVAKNIRCGCDTTKYDWKN</sequence>
<dbReference type="EMBL" id="QPKV01000012">
    <property type="protein sequence ID" value="RDC54627.1"/>
    <property type="molecule type" value="Genomic_DNA"/>
</dbReference>
<dbReference type="AlphaFoldDB" id="A0A369PUH7"/>
<feature type="domain" description="RecF/RecN/SMC N-terminal" evidence="2">
    <location>
        <begin position="5"/>
        <end position="626"/>
    </location>
</feature>
<protein>
    <recommendedName>
        <fullName evidence="2">RecF/RecN/SMC N-terminal domain-containing protein</fullName>
    </recommendedName>
</protein>
<dbReference type="GO" id="GO:0000731">
    <property type="term" value="P:DNA synthesis involved in DNA repair"/>
    <property type="evidence" value="ECO:0007669"/>
    <property type="project" value="TreeGrafter"/>
</dbReference>
<accession>A0A369PUH7</accession>
<feature type="coiled-coil region" evidence="1">
    <location>
        <begin position="455"/>
        <end position="489"/>
    </location>
</feature>
<keyword evidence="1" id="KW-0175">Coiled coil</keyword>
<dbReference type="InterPro" id="IPR027417">
    <property type="entry name" value="P-loop_NTPase"/>
</dbReference>
<evidence type="ECO:0000313" key="3">
    <source>
        <dbReference type="EMBL" id="RDC54627.1"/>
    </source>
</evidence>
<dbReference type="PANTHER" id="PTHR32182">
    <property type="entry name" value="DNA REPLICATION AND REPAIR PROTEIN RECF"/>
    <property type="match status" value="1"/>
</dbReference>
<evidence type="ECO:0000313" key="4">
    <source>
        <dbReference type="Proteomes" id="UP000253961"/>
    </source>
</evidence>
<dbReference type="PANTHER" id="PTHR32182:SF0">
    <property type="entry name" value="DNA REPLICATION AND REPAIR PROTEIN RECF"/>
    <property type="match status" value="1"/>
</dbReference>
<dbReference type="Pfam" id="PF02463">
    <property type="entry name" value="SMC_N"/>
    <property type="match status" value="1"/>
</dbReference>
<organism evidence="3 4">
    <name type="scientific">Pedobacter chinensis</name>
    <dbReference type="NCBI Taxonomy" id="2282421"/>
    <lineage>
        <taxon>Bacteria</taxon>
        <taxon>Pseudomonadati</taxon>
        <taxon>Bacteroidota</taxon>
        <taxon>Sphingobacteriia</taxon>
        <taxon>Sphingobacteriales</taxon>
        <taxon>Sphingobacteriaceae</taxon>
        <taxon>Pedobacter</taxon>
    </lineage>
</organism>
<dbReference type="Gene3D" id="3.40.50.300">
    <property type="entry name" value="P-loop containing nucleotide triphosphate hydrolases"/>
    <property type="match status" value="2"/>
</dbReference>
<dbReference type="Proteomes" id="UP000253961">
    <property type="component" value="Unassembled WGS sequence"/>
</dbReference>
<dbReference type="SUPFAM" id="SSF52540">
    <property type="entry name" value="P-loop containing nucleoside triphosphate hydrolases"/>
    <property type="match status" value="1"/>
</dbReference>
<proteinExistence type="predicted"/>
<comment type="caution">
    <text evidence="3">The sequence shown here is derived from an EMBL/GenBank/DDBJ whole genome shotgun (WGS) entry which is preliminary data.</text>
</comment>
<dbReference type="GO" id="GO:0006302">
    <property type="term" value="P:double-strand break repair"/>
    <property type="evidence" value="ECO:0007669"/>
    <property type="project" value="TreeGrafter"/>
</dbReference>
<dbReference type="RefSeq" id="WP_056095188.1">
    <property type="nucleotide sequence ID" value="NZ_QPKV01000012.1"/>
</dbReference>
<reference evidence="3 4" key="1">
    <citation type="submission" date="2018-07" db="EMBL/GenBank/DDBJ databases">
        <title>Pedobacter sp. nov., isolated from soil.</title>
        <authorList>
            <person name="Zhou L.Y."/>
            <person name="Du Z.J."/>
        </authorList>
    </citation>
    <scope>NUCLEOTIDE SEQUENCE [LARGE SCALE GENOMIC DNA]</scope>
    <source>
        <strain evidence="3 4">JDX94</strain>
    </source>
</reference>
<evidence type="ECO:0000259" key="2">
    <source>
        <dbReference type="Pfam" id="PF02463"/>
    </source>
</evidence>
<dbReference type="OrthoDB" id="1023918at2"/>
<keyword evidence="4" id="KW-1185">Reference proteome</keyword>
<name>A0A369PUH7_9SPHI</name>
<dbReference type="InterPro" id="IPR003395">
    <property type="entry name" value="RecF/RecN/SMC_N"/>
</dbReference>
<evidence type="ECO:0000256" key="1">
    <source>
        <dbReference type="SAM" id="Coils"/>
    </source>
</evidence>